<evidence type="ECO:0000313" key="7">
    <source>
        <dbReference type="Proteomes" id="UP000236736"/>
    </source>
</evidence>
<dbReference type="PROSITE" id="PS51257">
    <property type="entry name" value="PROKAR_LIPOPROTEIN"/>
    <property type="match status" value="1"/>
</dbReference>
<dbReference type="Pfam" id="PF00034">
    <property type="entry name" value="Cytochrom_C"/>
    <property type="match status" value="1"/>
</dbReference>
<dbReference type="InterPro" id="IPR011041">
    <property type="entry name" value="Quinoprot_gluc/sorb_DH_b-prop"/>
</dbReference>
<dbReference type="InterPro" id="IPR013427">
    <property type="entry name" value="Haem-bd_dom_put"/>
</dbReference>
<keyword evidence="7" id="KW-1185">Reference proteome</keyword>
<protein>
    <submittedName>
        <fullName evidence="6">Putative heme-binding domain-containing protein</fullName>
    </submittedName>
</protein>
<dbReference type="Pfam" id="PF13646">
    <property type="entry name" value="HEAT_2"/>
    <property type="match status" value="1"/>
</dbReference>
<dbReference type="InterPro" id="IPR055557">
    <property type="entry name" value="DUF7133"/>
</dbReference>
<dbReference type="EMBL" id="FNVR01000048">
    <property type="protein sequence ID" value="SEG49084.1"/>
    <property type="molecule type" value="Genomic_DNA"/>
</dbReference>
<keyword evidence="1 4" id="KW-0349">Heme</keyword>
<name>A0A1H6ALN7_9BACT</name>
<sequence>MKLNKLLLLYGLVIVLTSLGCKDKSPIFETGDAAGNEYSDYERKTQSLRTEIFSPEKELAGFQVPEGFVVELVASERDGVVNPIHMAFDDAGRLWTQTAKMYPLDPVANLQGKDLLNLINDSEARLKDPNFKRILDLYKGKTKGDDKILVLSGLYGKNKVNTHIWAEGLTIPQSIMPYKNGAYVAQGSELFFLEDTDKDGKADKRTPLFTGFGITDTHTMAHVLVRGPGDWIHFSHGALNKGEVSSLVSDAKVRIDFSKIARFSLDSKRIELVNSGLNNIWGYKLRGNGQWYGIEANDLGFSIVPMEIGTGFPGIGSERLRSYQPWMPELHKFRVGGTGISGVAFADDLEGTFPEEWKDVAFIANPITSSINAVRIVRNSDGTVTAEHLPDFLTSEDDWFRPVNMEFGPDGSLYIADWYNKIVSHNEVATTHPDRDKSHGRIWRISHKSQKPWPIPNFFEVKTTELVAYLKSPSIWAKRAAWHQISDRPNAETRQLAKDLISLASDSSQDEETRIMALWSLEGIKHYDHSLIKALLASRPDNLRREAVRSLQSFSLSADELASLLTKLSSDSNPMIRSEVLRTLEAVKIANTETIGLLVAACKEPLEGNAMGGSYERNFERFLARKALENYPKELSVFIRSPKAVQYDISNLIWASQALPKEEREQVFVDLWKKTNKKDLDEVTFVLVAGMLDNRNVLNIVLPILENENKAVANVSLTLKNLSTVQSKELTKALNRPIKYLLKSGDRPKQMLGLEAVGKLNIQGLRNEVLPLVDEASPPEMIRLVISALKNQPVENKETFIKLAGMETLDIEQRASSIQTVAIVDLKAANNILAIWVPKLDLEQKKKVINLMANSKEGSKLLKQLLGEELISANEFDLSSAEKVFQSNTADEKGIQLFELVKKRIKVEKSELESNLQRFMAIADRGEGNPKNGKTLFQTCLLCHGVGDQGFDFAPALDGSALRENEALLTAILEPDAAVESNYSVYRVTKNDGSNIEGYLVKKDERGTTIGFMGGSKQFVQALEIRFEGYLEGRSFMPKGLIDNYSDEQVSDLLAYIKTLK</sequence>
<evidence type="ECO:0000259" key="5">
    <source>
        <dbReference type="PROSITE" id="PS51007"/>
    </source>
</evidence>
<dbReference type="Gene3D" id="1.25.10.10">
    <property type="entry name" value="Leucine-rich Repeat Variant"/>
    <property type="match status" value="1"/>
</dbReference>
<dbReference type="InterPro" id="IPR011989">
    <property type="entry name" value="ARM-like"/>
</dbReference>
<dbReference type="Gene3D" id="1.10.760.10">
    <property type="entry name" value="Cytochrome c-like domain"/>
    <property type="match status" value="1"/>
</dbReference>
<dbReference type="AlphaFoldDB" id="A0A1H6ALN7"/>
<dbReference type="SUPFAM" id="SSF50952">
    <property type="entry name" value="Soluble quinoprotein glucose dehydrogenase"/>
    <property type="match status" value="1"/>
</dbReference>
<dbReference type="SUPFAM" id="SSF48371">
    <property type="entry name" value="ARM repeat"/>
    <property type="match status" value="1"/>
</dbReference>
<dbReference type="Pfam" id="PF23500">
    <property type="entry name" value="DUF7133"/>
    <property type="match status" value="1"/>
</dbReference>
<organism evidence="6 7">
    <name type="scientific">Algoriphagus boritolerans DSM 17298 = JCM 18970</name>
    <dbReference type="NCBI Taxonomy" id="1120964"/>
    <lineage>
        <taxon>Bacteria</taxon>
        <taxon>Pseudomonadati</taxon>
        <taxon>Bacteroidota</taxon>
        <taxon>Cytophagia</taxon>
        <taxon>Cytophagales</taxon>
        <taxon>Cyclobacteriaceae</taxon>
        <taxon>Algoriphagus</taxon>
    </lineage>
</organism>
<evidence type="ECO:0000313" key="6">
    <source>
        <dbReference type="EMBL" id="SEG49084.1"/>
    </source>
</evidence>
<reference evidence="7" key="1">
    <citation type="submission" date="2016-10" db="EMBL/GenBank/DDBJ databases">
        <authorList>
            <person name="Varghese N."/>
            <person name="Submissions S."/>
        </authorList>
    </citation>
    <scope>NUCLEOTIDE SEQUENCE [LARGE SCALE GENOMIC DNA]</scope>
    <source>
        <strain evidence="7">DSM 17298</strain>
    </source>
</reference>
<dbReference type="InterPro" id="IPR036909">
    <property type="entry name" value="Cyt_c-like_dom_sf"/>
</dbReference>
<dbReference type="OrthoDB" id="9808161at2"/>
<dbReference type="PROSITE" id="PS51007">
    <property type="entry name" value="CYTC"/>
    <property type="match status" value="1"/>
</dbReference>
<dbReference type="NCBIfam" id="TIGR02603">
    <property type="entry name" value="CxxCH_TIGR02603"/>
    <property type="match status" value="1"/>
</dbReference>
<gene>
    <name evidence="6" type="ORF">SAMN03080598_04192</name>
</gene>
<dbReference type="Proteomes" id="UP000236736">
    <property type="component" value="Unassembled WGS sequence"/>
</dbReference>
<keyword evidence="2 4" id="KW-0479">Metal-binding</keyword>
<accession>A0A1H6ALN7</accession>
<dbReference type="GO" id="GO:0020037">
    <property type="term" value="F:heme binding"/>
    <property type="evidence" value="ECO:0007669"/>
    <property type="project" value="InterPro"/>
</dbReference>
<dbReference type="GO" id="GO:0009055">
    <property type="term" value="F:electron transfer activity"/>
    <property type="evidence" value="ECO:0007669"/>
    <property type="project" value="InterPro"/>
</dbReference>
<dbReference type="SUPFAM" id="SSF46626">
    <property type="entry name" value="Cytochrome c"/>
    <property type="match status" value="1"/>
</dbReference>
<evidence type="ECO:0000256" key="2">
    <source>
        <dbReference type="ARBA" id="ARBA00022723"/>
    </source>
</evidence>
<dbReference type="Gene3D" id="2.120.10.30">
    <property type="entry name" value="TolB, C-terminal domain"/>
    <property type="match status" value="1"/>
</dbReference>
<dbReference type="RefSeq" id="WP_103926730.1">
    <property type="nucleotide sequence ID" value="NZ_FNVR01000048.1"/>
</dbReference>
<keyword evidence="3 4" id="KW-0408">Iron</keyword>
<dbReference type="InterPro" id="IPR011042">
    <property type="entry name" value="6-blade_b-propeller_TolB-like"/>
</dbReference>
<dbReference type="InterPro" id="IPR009056">
    <property type="entry name" value="Cyt_c-like_dom"/>
</dbReference>
<dbReference type="InterPro" id="IPR016024">
    <property type="entry name" value="ARM-type_fold"/>
</dbReference>
<evidence type="ECO:0000256" key="1">
    <source>
        <dbReference type="ARBA" id="ARBA00022617"/>
    </source>
</evidence>
<dbReference type="GO" id="GO:0046872">
    <property type="term" value="F:metal ion binding"/>
    <property type="evidence" value="ECO:0007669"/>
    <property type="project" value="UniProtKB-KW"/>
</dbReference>
<evidence type="ECO:0000256" key="4">
    <source>
        <dbReference type="PROSITE-ProRule" id="PRU00433"/>
    </source>
</evidence>
<dbReference type="PANTHER" id="PTHR33546">
    <property type="entry name" value="LARGE, MULTIFUNCTIONAL SECRETED PROTEIN-RELATED"/>
    <property type="match status" value="1"/>
</dbReference>
<dbReference type="PANTHER" id="PTHR33546:SF1">
    <property type="entry name" value="LARGE, MULTIFUNCTIONAL SECRETED PROTEIN"/>
    <property type="match status" value="1"/>
</dbReference>
<feature type="domain" description="Cytochrome c" evidence="5">
    <location>
        <begin position="928"/>
        <end position="1061"/>
    </location>
</feature>
<proteinExistence type="predicted"/>
<dbReference type="STRING" id="1120964.GCA_001313265_07538"/>
<evidence type="ECO:0000256" key="3">
    <source>
        <dbReference type="ARBA" id="ARBA00023004"/>
    </source>
</evidence>